<proteinExistence type="inferred from homology"/>
<protein>
    <recommendedName>
        <fullName evidence="7">FAD-binding PCMH-type domain-containing protein</fullName>
    </recommendedName>
</protein>
<dbReference type="Gene3D" id="3.30.465.10">
    <property type="match status" value="1"/>
</dbReference>
<evidence type="ECO:0000256" key="4">
    <source>
        <dbReference type="ARBA" id="ARBA00022827"/>
    </source>
</evidence>
<comment type="cofactor">
    <cofactor evidence="1">
        <name>FAD</name>
        <dbReference type="ChEBI" id="CHEBI:57692"/>
    </cofactor>
</comment>
<comment type="caution">
    <text evidence="8">The sequence shown here is derived from an EMBL/GenBank/DDBJ whole genome shotgun (WGS) entry which is preliminary data.</text>
</comment>
<dbReference type="InterPro" id="IPR050416">
    <property type="entry name" value="FAD-linked_Oxidoreductase"/>
</dbReference>
<evidence type="ECO:0000256" key="3">
    <source>
        <dbReference type="ARBA" id="ARBA00022630"/>
    </source>
</evidence>
<dbReference type="InterPro" id="IPR006094">
    <property type="entry name" value="Oxid_FAD_bind_N"/>
</dbReference>
<dbReference type="PANTHER" id="PTHR42973">
    <property type="entry name" value="BINDING OXIDOREDUCTASE, PUTATIVE (AFU_ORTHOLOGUE AFUA_1G17690)-RELATED"/>
    <property type="match status" value="1"/>
</dbReference>
<reference evidence="8 9" key="1">
    <citation type="submission" date="2020-12" db="EMBL/GenBank/DDBJ databases">
        <title>Metabolic potential, ecology and presence of endohyphal bacteria is reflected in genomic diversity of Mucoromycotina.</title>
        <authorList>
            <person name="Muszewska A."/>
            <person name="Okrasinska A."/>
            <person name="Steczkiewicz K."/>
            <person name="Drgas O."/>
            <person name="Orlowska M."/>
            <person name="Perlinska-Lenart U."/>
            <person name="Aleksandrzak-Piekarczyk T."/>
            <person name="Szatraj K."/>
            <person name="Zielenkiewicz U."/>
            <person name="Pilsyk S."/>
            <person name="Malc E."/>
            <person name="Mieczkowski P."/>
            <person name="Kruszewska J.S."/>
            <person name="Biernat P."/>
            <person name="Pawlowska J."/>
        </authorList>
    </citation>
    <scope>NUCLEOTIDE SEQUENCE [LARGE SCALE GENOMIC DNA]</scope>
    <source>
        <strain evidence="8 9">CBS 142.35</strain>
    </source>
</reference>
<accession>A0A8H7SGM8</accession>
<organism evidence="8 9">
    <name type="scientific">Circinella minor</name>
    <dbReference type="NCBI Taxonomy" id="1195481"/>
    <lineage>
        <taxon>Eukaryota</taxon>
        <taxon>Fungi</taxon>
        <taxon>Fungi incertae sedis</taxon>
        <taxon>Mucoromycota</taxon>
        <taxon>Mucoromycotina</taxon>
        <taxon>Mucoromycetes</taxon>
        <taxon>Mucorales</taxon>
        <taxon>Lichtheimiaceae</taxon>
        <taxon>Circinella</taxon>
    </lineage>
</organism>
<feature type="domain" description="FAD-binding PCMH-type" evidence="7">
    <location>
        <begin position="103"/>
        <end position="278"/>
    </location>
</feature>
<comment type="similarity">
    <text evidence="2">Belongs to the oxygen-dependent FAD-linked oxidoreductase family.</text>
</comment>
<dbReference type="AlphaFoldDB" id="A0A8H7SGM8"/>
<evidence type="ECO:0000256" key="6">
    <source>
        <dbReference type="SAM" id="MobiDB-lite"/>
    </source>
</evidence>
<sequence>MCQFCGVDPAFAAYFDDPADTNNGAEEQQQQQQTEVTGASNGDAPAPNFFRLKPTNKRYQAGGRITTQQLTTFGSSLSTTSRVIMGHHGQAYNNAIRRWSKCAVKRALAVVMVTSAEDVRKTIIMCESHGLPFVVKGGGHSPGGASSIENGIVIDLSLMTETFVKADEKQVVAGGGALASHVIKAAAEYGLACVTGSTSHVGIGGLMLHGGYGYLTGEYGYNFPSLAVDNIVAAEVVTAKGQIVWASKDENPDLYWCIRGAGNKFGVVTKFIIQAHPVASSVWGGSITYSGSQVKEVVEALNTWFAKHNVKAAAAVALGKGADGKAGFTVLPFYDGPEEDAKNNFEPLLKLTPTAQNTSSMPYWKINTLSDEPNLYAGVPIRFASANIKPQLDVDHIRTALERLDQLYAEEPNASGTGSLILMVQPDGVMKHKRTDMAFGWRDDHFDVGIAAVFTDRNLEDKMVAWAQDFGEYLSSRGDSYRLYANHSDFNGPSAREYGINYMELSKLKQKWDPDNRFAKL</sequence>
<dbReference type="GO" id="GO:0016491">
    <property type="term" value="F:oxidoreductase activity"/>
    <property type="evidence" value="ECO:0007669"/>
    <property type="project" value="UniProtKB-KW"/>
</dbReference>
<evidence type="ECO:0000313" key="8">
    <source>
        <dbReference type="EMBL" id="KAG2228078.1"/>
    </source>
</evidence>
<keyword evidence="4" id="KW-0274">FAD</keyword>
<dbReference type="InterPro" id="IPR012951">
    <property type="entry name" value="BBE"/>
</dbReference>
<evidence type="ECO:0000313" key="9">
    <source>
        <dbReference type="Proteomes" id="UP000646827"/>
    </source>
</evidence>
<dbReference type="InterPro" id="IPR016169">
    <property type="entry name" value="FAD-bd_PCMH_sub2"/>
</dbReference>
<keyword evidence="3" id="KW-0285">Flavoprotein</keyword>
<keyword evidence="5" id="KW-0560">Oxidoreductase</keyword>
<dbReference type="OrthoDB" id="415825at2759"/>
<dbReference type="PROSITE" id="PS51387">
    <property type="entry name" value="FAD_PCMH"/>
    <property type="match status" value="1"/>
</dbReference>
<feature type="region of interest" description="Disordered" evidence="6">
    <location>
        <begin position="16"/>
        <end position="51"/>
    </location>
</feature>
<evidence type="ECO:0000259" key="7">
    <source>
        <dbReference type="PROSITE" id="PS51387"/>
    </source>
</evidence>
<dbReference type="EMBL" id="JAEPRB010000002">
    <property type="protein sequence ID" value="KAG2228078.1"/>
    <property type="molecule type" value="Genomic_DNA"/>
</dbReference>
<dbReference type="Gene3D" id="3.40.462.20">
    <property type="match status" value="1"/>
</dbReference>
<dbReference type="Gene3D" id="3.30.43.10">
    <property type="entry name" value="Uridine Diphospho-n-acetylenolpyruvylglucosamine Reductase, domain 2"/>
    <property type="match status" value="1"/>
</dbReference>
<dbReference type="Proteomes" id="UP000646827">
    <property type="component" value="Unassembled WGS sequence"/>
</dbReference>
<dbReference type="InterPro" id="IPR016167">
    <property type="entry name" value="FAD-bd_PCMH_sub1"/>
</dbReference>
<dbReference type="SUPFAM" id="SSF56176">
    <property type="entry name" value="FAD-binding/transporter-associated domain-like"/>
    <property type="match status" value="1"/>
</dbReference>
<name>A0A8H7SGM8_9FUNG</name>
<keyword evidence="9" id="KW-1185">Reference proteome</keyword>
<evidence type="ECO:0000256" key="2">
    <source>
        <dbReference type="ARBA" id="ARBA00005466"/>
    </source>
</evidence>
<dbReference type="InterPro" id="IPR036318">
    <property type="entry name" value="FAD-bd_PCMH-like_sf"/>
</dbReference>
<dbReference type="Pfam" id="PF01565">
    <property type="entry name" value="FAD_binding_4"/>
    <property type="match status" value="1"/>
</dbReference>
<dbReference type="Pfam" id="PF08031">
    <property type="entry name" value="BBE"/>
    <property type="match status" value="1"/>
</dbReference>
<dbReference type="GO" id="GO:0071949">
    <property type="term" value="F:FAD binding"/>
    <property type="evidence" value="ECO:0007669"/>
    <property type="project" value="InterPro"/>
</dbReference>
<dbReference type="PANTHER" id="PTHR42973:SF39">
    <property type="entry name" value="FAD-BINDING PCMH-TYPE DOMAIN-CONTAINING PROTEIN"/>
    <property type="match status" value="1"/>
</dbReference>
<gene>
    <name evidence="8" type="ORF">INT45_009124</name>
</gene>
<evidence type="ECO:0000256" key="1">
    <source>
        <dbReference type="ARBA" id="ARBA00001974"/>
    </source>
</evidence>
<dbReference type="InterPro" id="IPR016166">
    <property type="entry name" value="FAD-bd_PCMH"/>
</dbReference>
<evidence type="ECO:0000256" key="5">
    <source>
        <dbReference type="ARBA" id="ARBA00023002"/>
    </source>
</evidence>